<dbReference type="AlphaFoldDB" id="A0A6C0B4W6"/>
<reference evidence="1" key="1">
    <citation type="journal article" date="2020" name="Nature">
        <title>Giant virus diversity and host interactions through global metagenomics.</title>
        <authorList>
            <person name="Schulz F."/>
            <person name="Roux S."/>
            <person name="Paez-Espino D."/>
            <person name="Jungbluth S."/>
            <person name="Walsh D.A."/>
            <person name="Denef V.J."/>
            <person name="McMahon K.D."/>
            <person name="Konstantinidis K.T."/>
            <person name="Eloe-Fadrosh E.A."/>
            <person name="Kyrpides N.C."/>
            <person name="Woyke T."/>
        </authorList>
    </citation>
    <scope>NUCLEOTIDE SEQUENCE</scope>
    <source>
        <strain evidence="1">GVMAG-M-3300009422-16</strain>
    </source>
</reference>
<proteinExistence type="predicted"/>
<sequence length="112" mass="13430">MNTLNIQMEQCNKHIIDIKRNLFNLQEQQKKGSYYRDLLLVNQTTNNINYIDELENIVSELQYVEVQSLRTTPKFEIPYIPAYSPAKRFETLLEIIKRQEKKINKLEKLINK</sequence>
<dbReference type="EMBL" id="MN739058">
    <property type="protein sequence ID" value="QHS86579.1"/>
    <property type="molecule type" value="Genomic_DNA"/>
</dbReference>
<protein>
    <submittedName>
        <fullName evidence="1">Uncharacterized protein</fullName>
    </submittedName>
</protein>
<organism evidence="1">
    <name type="scientific">viral metagenome</name>
    <dbReference type="NCBI Taxonomy" id="1070528"/>
    <lineage>
        <taxon>unclassified sequences</taxon>
        <taxon>metagenomes</taxon>
        <taxon>organismal metagenomes</taxon>
    </lineage>
</organism>
<accession>A0A6C0B4W6</accession>
<evidence type="ECO:0000313" key="1">
    <source>
        <dbReference type="EMBL" id="QHS86579.1"/>
    </source>
</evidence>
<name>A0A6C0B4W6_9ZZZZ</name>